<organism evidence="1 2">
    <name type="scientific">Drosophila virilis</name>
    <name type="common">Fruit fly</name>
    <dbReference type="NCBI Taxonomy" id="7244"/>
    <lineage>
        <taxon>Eukaryota</taxon>
        <taxon>Metazoa</taxon>
        <taxon>Ecdysozoa</taxon>
        <taxon>Arthropoda</taxon>
        <taxon>Hexapoda</taxon>
        <taxon>Insecta</taxon>
        <taxon>Pterygota</taxon>
        <taxon>Neoptera</taxon>
        <taxon>Endopterygota</taxon>
        <taxon>Diptera</taxon>
        <taxon>Brachycera</taxon>
        <taxon>Muscomorpha</taxon>
        <taxon>Ephydroidea</taxon>
        <taxon>Drosophilidae</taxon>
        <taxon>Drosophila</taxon>
    </lineage>
</organism>
<dbReference type="OrthoDB" id="7883689at2759"/>
<dbReference type="eggNOG" id="ENOG502TAA6">
    <property type="taxonomic scope" value="Eukaryota"/>
</dbReference>
<keyword evidence="2" id="KW-1185">Reference proteome</keyword>
<dbReference type="Proteomes" id="UP000008792">
    <property type="component" value="Unassembled WGS sequence"/>
</dbReference>
<reference evidence="1 2" key="1">
    <citation type="journal article" date="2007" name="Nature">
        <title>Evolution of genes and genomes on the Drosophila phylogeny.</title>
        <authorList>
            <consortium name="Drosophila 12 Genomes Consortium"/>
            <person name="Clark A.G."/>
            <person name="Eisen M.B."/>
            <person name="Smith D.R."/>
            <person name="Bergman C.M."/>
            <person name="Oliver B."/>
            <person name="Markow T.A."/>
            <person name="Kaufman T.C."/>
            <person name="Kellis M."/>
            <person name="Gelbart W."/>
            <person name="Iyer V.N."/>
            <person name="Pollard D.A."/>
            <person name="Sackton T.B."/>
            <person name="Larracuente A.M."/>
            <person name="Singh N.D."/>
            <person name="Abad J.P."/>
            <person name="Abt D.N."/>
            <person name="Adryan B."/>
            <person name="Aguade M."/>
            <person name="Akashi H."/>
            <person name="Anderson W.W."/>
            <person name="Aquadro C.F."/>
            <person name="Ardell D.H."/>
            <person name="Arguello R."/>
            <person name="Artieri C.G."/>
            <person name="Barbash D.A."/>
            <person name="Barker D."/>
            <person name="Barsanti P."/>
            <person name="Batterham P."/>
            <person name="Batzoglou S."/>
            <person name="Begun D."/>
            <person name="Bhutkar A."/>
            <person name="Blanco E."/>
            <person name="Bosak S.A."/>
            <person name="Bradley R.K."/>
            <person name="Brand A.D."/>
            <person name="Brent M.R."/>
            <person name="Brooks A.N."/>
            <person name="Brown R.H."/>
            <person name="Butlin R.K."/>
            <person name="Caggese C."/>
            <person name="Calvi B.R."/>
            <person name="Bernardo de Carvalho A."/>
            <person name="Caspi A."/>
            <person name="Castrezana S."/>
            <person name="Celniker S.E."/>
            <person name="Chang J.L."/>
            <person name="Chapple C."/>
            <person name="Chatterji S."/>
            <person name="Chinwalla A."/>
            <person name="Civetta A."/>
            <person name="Clifton S.W."/>
            <person name="Comeron J.M."/>
            <person name="Costello J.C."/>
            <person name="Coyne J.A."/>
            <person name="Daub J."/>
            <person name="David R.G."/>
            <person name="Delcher A.L."/>
            <person name="Delehaunty K."/>
            <person name="Do C.B."/>
            <person name="Ebling H."/>
            <person name="Edwards K."/>
            <person name="Eickbush T."/>
            <person name="Evans J.D."/>
            <person name="Filipski A."/>
            <person name="Findeiss S."/>
            <person name="Freyhult E."/>
            <person name="Fulton L."/>
            <person name="Fulton R."/>
            <person name="Garcia A.C."/>
            <person name="Gardiner A."/>
            <person name="Garfield D.A."/>
            <person name="Garvin B.E."/>
            <person name="Gibson G."/>
            <person name="Gilbert D."/>
            <person name="Gnerre S."/>
            <person name="Godfrey J."/>
            <person name="Good R."/>
            <person name="Gotea V."/>
            <person name="Gravely B."/>
            <person name="Greenberg A.J."/>
            <person name="Griffiths-Jones S."/>
            <person name="Gross S."/>
            <person name="Guigo R."/>
            <person name="Gustafson E.A."/>
            <person name="Haerty W."/>
            <person name="Hahn M.W."/>
            <person name="Halligan D.L."/>
            <person name="Halpern A.L."/>
            <person name="Halter G.M."/>
            <person name="Han M.V."/>
            <person name="Heger A."/>
            <person name="Hillier L."/>
            <person name="Hinrichs A.S."/>
            <person name="Holmes I."/>
            <person name="Hoskins R.A."/>
            <person name="Hubisz M.J."/>
            <person name="Hultmark D."/>
            <person name="Huntley M.A."/>
            <person name="Jaffe D.B."/>
            <person name="Jagadeeshan S."/>
            <person name="Jeck W.R."/>
            <person name="Johnson J."/>
            <person name="Jones C.D."/>
            <person name="Jordan W.C."/>
            <person name="Karpen G.H."/>
            <person name="Kataoka E."/>
            <person name="Keightley P.D."/>
            <person name="Kheradpour P."/>
            <person name="Kirkness E.F."/>
            <person name="Koerich L.B."/>
            <person name="Kristiansen K."/>
            <person name="Kudrna D."/>
            <person name="Kulathinal R.J."/>
            <person name="Kumar S."/>
            <person name="Kwok R."/>
            <person name="Lander E."/>
            <person name="Langley C.H."/>
            <person name="Lapoint R."/>
            <person name="Lazzaro B.P."/>
            <person name="Lee S.J."/>
            <person name="Levesque L."/>
            <person name="Li R."/>
            <person name="Lin C.F."/>
            <person name="Lin M.F."/>
            <person name="Lindblad-Toh K."/>
            <person name="Llopart A."/>
            <person name="Long M."/>
            <person name="Low L."/>
            <person name="Lozovsky E."/>
            <person name="Lu J."/>
            <person name="Luo M."/>
            <person name="Machado C.A."/>
            <person name="Makalowski W."/>
            <person name="Marzo M."/>
            <person name="Matsuda M."/>
            <person name="Matzkin L."/>
            <person name="McAllister B."/>
            <person name="McBride C.S."/>
            <person name="McKernan B."/>
            <person name="McKernan K."/>
            <person name="Mendez-Lago M."/>
            <person name="Minx P."/>
            <person name="Mollenhauer M.U."/>
            <person name="Montooth K."/>
            <person name="Mount S.M."/>
            <person name="Mu X."/>
            <person name="Myers E."/>
            <person name="Negre B."/>
            <person name="Newfeld S."/>
            <person name="Nielsen R."/>
            <person name="Noor M.A."/>
            <person name="O'Grady P."/>
            <person name="Pachter L."/>
            <person name="Papaceit M."/>
            <person name="Parisi M.J."/>
            <person name="Parisi M."/>
            <person name="Parts L."/>
            <person name="Pedersen J.S."/>
            <person name="Pesole G."/>
            <person name="Phillippy A.M."/>
            <person name="Ponting C.P."/>
            <person name="Pop M."/>
            <person name="Porcelli D."/>
            <person name="Powell J.R."/>
            <person name="Prohaska S."/>
            <person name="Pruitt K."/>
            <person name="Puig M."/>
            <person name="Quesneville H."/>
            <person name="Ram K.R."/>
            <person name="Rand D."/>
            <person name="Rasmussen M.D."/>
            <person name="Reed L.K."/>
            <person name="Reenan R."/>
            <person name="Reily A."/>
            <person name="Remington K.A."/>
            <person name="Rieger T.T."/>
            <person name="Ritchie M.G."/>
            <person name="Robin C."/>
            <person name="Rogers Y.H."/>
            <person name="Rohde C."/>
            <person name="Rozas J."/>
            <person name="Rubenfield M.J."/>
            <person name="Ruiz A."/>
            <person name="Russo S."/>
            <person name="Salzberg S.L."/>
            <person name="Sanchez-Gracia A."/>
            <person name="Saranga D.J."/>
            <person name="Sato H."/>
            <person name="Schaeffer S.W."/>
            <person name="Schatz M.C."/>
            <person name="Schlenke T."/>
            <person name="Schwartz R."/>
            <person name="Segarra C."/>
            <person name="Singh R.S."/>
            <person name="Sirot L."/>
            <person name="Sirota M."/>
            <person name="Sisneros N.B."/>
            <person name="Smith C.D."/>
            <person name="Smith T.F."/>
            <person name="Spieth J."/>
            <person name="Stage D.E."/>
            <person name="Stark A."/>
            <person name="Stephan W."/>
            <person name="Strausberg R.L."/>
            <person name="Strempel S."/>
            <person name="Sturgill D."/>
            <person name="Sutton G."/>
            <person name="Sutton G.G."/>
            <person name="Tao W."/>
            <person name="Teichmann S."/>
            <person name="Tobari Y.N."/>
            <person name="Tomimura Y."/>
            <person name="Tsolas J.M."/>
            <person name="Valente V.L."/>
            <person name="Venter E."/>
            <person name="Venter J.C."/>
            <person name="Vicario S."/>
            <person name="Vieira F.G."/>
            <person name="Vilella A.J."/>
            <person name="Villasante A."/>
            <person name="Walenz B."/>
            <person name="Wang J."/>
            <person name="Wasserman M."/>
            <person name="Watts T."/>
            <person name="Wilson D."/>
            <person name="Wilson R.K."/>
            <person name="Wing R.A."/>
            <person name="Wolfner M.F."/>
            <person name="Wong A."/>
            <person name="Wong G.K."/>
            <person name="Wu C.I."/>
            <person name="Wu G."/>
            <person name="Yamamoto D."/>
            <person name="Yang H.P."/>
            <person name="Yang S.P."/>
            <person name="Yorke J.A."/>
            <person name="Yoshida K."/>
            <person name="Zdobnov E."/>
            <person name="Zhang P."/>
            <person name="Zhang Y."/>
            <person name="Zimin A.V."/>
            <person name="Baldwin J."/>
            <person name="Abdouelleil A."/>
            <person name="Abdulkadir J."/>
            <person name="Abebe A."/>
            <person name="Abera B."/>
            <person name="Abreu J."/>
            <person name="Acer S.C."/>
            <person name="Aftuck L."/>
            <person name="Alexander A."/>
            <person name="An P."/>
            <person name="Anderson E."/>
            <person name="Anderson S."/>
            <person name="Arachi H."/>
            <person name="Azer M."/>
            <person name="Bachantsang P."/>
            <person name="Barry A."/>
            <person name="Bayul T."/>
            <person name="Berlin A."/>
            <person name="Bessette D."/>
            <person name="Bloom T."/>
            <person name="Blye J."/>
            <person name="Boguslavskiy L."/>
            <person name="Bonnet C."/>
            <person name="Boukhgalter B."/>
            <person name="Bourzgui I."/>
            <person name="Brown A."/>
            <person name="Cahill P."/>
            <person name="Channer S."/>
            <person name="Cheshatsang Y."/>
            <person name="Chuda L."/>
            <person name="Citroen M."/>
            <person name="Collymore A."/>
            <person name="Cooke P."/>
            <person name="Costello M."/>
            <person name="D'Aco K."/>
            <person name="Daza R."/>
            <person name="De Haan G."/>
            <person name="DeGray S."/>
            <person name="DeMaso C."/>
            <person name="Dhargay N."/>
            <person name="Dooley K."/>
            <person name="Dooley E."/>
            <person name="Doricent M."/>
            <person name="Dorje P."/>
            <person name="Dorjee K."/>
            <person name="Dupes A."/>
            <person name="Elong R."/>
            <person name="Falk J."/>
            <person name="Farina A."/>
            <person name="Faro S."/>
            <person name="Ferguson D."/>
            <person name="Fisher S."/>
            <person name="Foley C.D."/>
            <person name="Franke A."/>
            <person name="Friedrich D."/>
            <person name="Gadbois L."/>
            <person name="Gearin G."/>
            <person name="Gearin C.R."/>
            <person name="Giannoukos G."/>
            <person name="Goode T."/>
            <person name="Graham J."/>
            <person name="Grandbois E."/>
            <person name="Grewal S."/>
            <person name="Gyaltsen K."/>
            <person name="Hafez N."/>
            <person name="Hagos B."/>
            <person name="Hall J."/>
            <person name="Henson C."/>
            <person name="Hollinger A."/>
            <person name="Honan T."/>
            <person name="Huard M.D."/>
            <person name="Hughes L."/>
            <person name="Hurhula B."/>
            <person name="Husby M.E."/>
            <person name="Kamat A."/>
            <person name="Kanga B."/>
            <person name="Kashin S."/>
            <person name="Khazanovich D."/>
            <person name="Kisner P."/>
            <person name="Lance K."/>
            <person name="Lara M."/>
            <person name="Lee W."/>
            <person name="Lennon N."/>
            <person name="Letendre F."/>
            <person name="LeVine R."/>
            <person name="Lipovsky A."/>
            <person name="Liu X."/>
            <person name="Liu J."/>
            <person name="Liu S."/>
            <person name="Lokyitsang T."/>
            <person name="Lokyitsang Y."/>
            <person name="Lubonja R."/>
            <person name="Lui A."/>
            <person name="MacDonald P."/>
            <person name="Magnisalis V."/>
            <person name="Maru K."/>
            <person name="Matthews C."/>
            <person name="McCusker W."/>
            <person name="McDonough S."/>
            <person name="Mehta T."/>
            <person name="Meldrim J."/>
            <person name="Meneus L."/>
            <person name="Mihai O."/>
            <person name="Mihalev A."/>
            <person name="Mihova T."/>
            <person name="Mittelman R."/>
            <person name="Mlenga V."/>
            <person name="Montmayeur A."/>
            <person name="Mulrain L."/>
            <person name="Navidi A."/>
            <person name="Naylor J."/>
            <person name="Negash T."/>
            <person name="Nguyen T."/>
            <person name="Nguyen N."/>
            <person name="Nicol R."/>
            <person name="Norbu C."/>
            <person name="Norbu N."/>
            <person name="Novod N."/>
            <person name="O'Neill B."/>
            <person name="Osman S."/>
            <person name="Markiewicz E."/>
            <person name="Oyono O.L."/>
            <person name="Patti C."/>
            <person name="Phunkhang P."/>
            <person name="Pierre F."/>
            <person name="Priest M."/>
            <person name="Raghuraman S."/>
            <person name="Rege F."/>
            <person name="Reyes R."/>
            <person name="Rise C."/>
            <person name="Rogov P."/>
            <person name="Ross K."/>
            <person name="Ryan E."/>
            <person name="Settipalli S."/>
            <person name="Shea T."/>
            <person name="Sherpa N."/>
            <person name="Shi L."/>
            <person name="Shih D."/>
            <person name="Sparrow T."/>
            <person name="Spaulding J."/>
            <person name="Stalker J."/>
            <person name="Stange-Thomann N."/>
            <person name="Stavropoulos S."/>
            <person name="Stone C."/>
            <person name="Strader C."/>
            <person name="Tesfaye S."/>
            <person name="Thomson T."/>
            <person name="Thoulutsang Y."/>
            <person name="Thoulutsang D."/>
            <person name="Topham K."/>
            <person name="Topping I."/>
            <person name="Tsamla T."/>
            <person name="Vassiliev H."/>
            <person name="Vo A."/>
            <person name="Wangchuk T."/>
            <person name="Wangdi T."/>
            <person name="Weiand M."/>
            <person name="Wilkinson J."/>
            <person name="Wilson A."/>
            <person name="Yadav S."/>
            <person name="Young G."/>
            <person name="Yu Q."/>
            <person name="Zembek L."/>
            <person name="Zhong D."/>
            <person name="Zimmer A."/>
            <person name="Zwirko Z."/>
            <person name="Jaffe D.B."/>
            <person name="Alvarez P."/>
            <person name="Brockman W."/>
            <person name="Butler J."/>
            <person name="Chin C."/>
            <person name="Gnerre S."/>
            <person name="Grabherr M."/>
            <person name="Kleber M."/>
            <person name="Mauceli E."/>
            <person name="MacCallum I."/>
        </authorList>
    </citation>
    <scope>NUCLEOTIDE SEQUENCE [LARGE SCALE GENOMIC DNA]</scope>
    <source>
        <strain evidence="2">Tucson 15010-1051.87</strain>
    </source>
</reference>
<sequence length="160" mass="17005">MNGHKKLSTRYALPSNSTQIAEPTADHNEMETEPEPVSDEITEYPSIALFYNVLFCLGVCSLAAPQWPGIGSSGYGFAPWAGYGNYGSSSASVAASSSSSSSGGFLGYGTQGYGYGWPGYGYGYGNYGGGYQQQYNQYQYSGYNNYGSGNGLGYPFGYGR</sequence>
<dbReference type="InParanoid" id="B4LZQ3"/>
<accession>B4LZQ3</accession>
<proteinExistence type="predicted"/>
<dbReference type="EMBL" id="CH940650">
    <property type="protein sequence ID" value="EDW68222.2"/>
    <property type="molecule type" value="Genomic_DNA"/>
</dbReference>
<name>B4LZQ3_DROVI</name>
<protein>
    <submittedName>
        <fullName evidence="1">Uncharacterized protein</fullName>
    </submittedName>
</protein>
<evidence type="ECO:0000313" key="2">
    <source>
        <dbReference type="Proteomes" id="UP000008792"/>
    </source>
</evidence>
<dbReference type="AlphaFoldDB" id="B4LZQ3"/>
<dbReference type="HOGENOM" id="CLU_2063851_0_0_1"/>
<evidence type="ECO:0000313" key="1">
    <source>
        <dbReference type="EMBL" id="EDW68222.2"/>
    </source>
</evidence>
<gene>
    <name evidence="1" type="primary">Dvir\GJ22659</name>
    <name evidence="1" type="ORF">Dvir_GJ22659</name>
</gene>